<dbReference type="GO" id="GO:0000172">
    <property type="term" value="C:ribonuclease MRP complex"/>
    <property type="evidence" value="ECO:0007669"/>
    <property type="project" value="TreeGrafter"/>
</dbReference>
<proteinExistence type="inferred from homology"/>
<dbReference type="EC" id="3.1.26.5" evidence="5"/>
<dbReference type="GO" id="GO:0001682">
    <property type="term" value="P:tRNA 5'-leader removal"/>
    <property type="evidence" value="ECO:0007669"/>
    <property type="project" value="InterPro"/>
</dbReference>
<organism evidence="6 7">
    <name type="scientific">Saccharomycodes ludwigii</name>
    <dbReference type="NCBI Taxonomy" id="36035"/>
    <lineage>
        <taxon>Eukaryota</taxon>
        <taxon>Fungi</taxon>
        <taxon>Dikarya</taxon>
        <taxon>Ascomycota</taxon>
        <taxon>Saccharomycotina</taxon>
        <taxon>Saccharomycetes</taxon>
        <taxon>Saccharomycodales</taxon>
        <taxon>Saccharomycodaceae</taxon>
        <taxon>Saccharomycodes</taxon>
    </lineage>
</organism>
<dbReference type="PANTHER" id="PTHR15441:SF2">
    <property type="entry name" value="RIBONUCLEASE P_MRP PROTEIN SUBUNIT POP5"/>
    <property type="match status" value="1"/>
</dbReference>
<evidence type="ECO:0000256" key="2">
    <source>
        <dbReference type="ARBA" id="ARBA00010800"/>
    </source>
</evidence>
<dbReference type="OrthoDB" id="24745at2759"/>
<comment type="catalytic activity">
    <reaction evidence="5">
        <text>Endonucleolytic cleavage of RNA, removing 5'-extranucleotides from tRNA precursor.</text>
        <dbReference type="EC" id="3.1.26.5"/>
    </reaction>
</comment>
<name>A0A376B918_9ASCO</name>
<dbReference type="Gene3D" id="3.30.70.3250">
    <property type="entry name" value="Ribonuclease P, Pop5 subunit"/>
    <property type="match status" value="1"/>
</dbReference>
<keyword evidence="4" id="KW-0539">Nucleus</keyword>
<dbReference type="Proteomes" id="UP000262825">
    <property type="component" value="Unassembled WGS sequence"/>
</dbReference>
<dbReference type="PANTHER" id="PTHR15441">
    <property type="entry name" value="RIBONUCLEASE P PROTEIN SUBUNIT P14"/>
    <property type="match status" value="1"/>
</dbReference>
<dbReference type="EMBL" id="UFAJ01000571">
    <property type="protein sequence ID" value="SSD61111.1"/>
    <property type="molecule type" value="Genomic_DNA"/>
</dbReference>
<keyword evidence="7" id="KW-1185">Reference proteome</keyword>
<dbReference type="SUPFAM" id="SSF160350">
    <property type="entry name" value="Rnp2-like"/>
    <property type="match status" value="1"/>
</dbReference>
<dbReference type="GO" id="GO:0033204">
    <property type="term" value="F:ribonuclease P RNA binding"/>
    <property type="evidence" value="ECO:0007669"/>
    <property type="project" value="InterPro"/>
</dbReference>
<evidence type="ECO:0000313" key="6">
    <source>
        <dbReference type="EMBL" id="SSD61111.1"/>
    </source>
</evidence>
<gene>
    <name evidence="6" type="ORF">SCODWIG_02872</name>
</gene>
<dbReference type="InterPro" id="IPR016819">
    <property type="entry name" value="RNase_P/MRP_POP5"/>
</dbReference>
<evidence type="ECO:0000256" key="1">
    <source>
        <dbReference type="ARBA" id="ARBA00004123"/>
    </source>
</evidence>
<dbReference type="GO" id="GO:0005730">
    <property type="term" value="C:nucleolus"/>
    <property type="evidence" value="ECO:0007669"/>
    <property type="project" value="TreeGrafter"/>
</dbReference>
<evidence type="ECO:0000256" key="4">
    <source>
        <dbReference type="ARBA" id="ARBA00023242"/>
    </source>
</evidence>
<dbReference type="GO" id="GO:0004526">
    <property type="term" value="F:ribonuclease P activity"/>
    <property type="evidence" value="ECO:0007669"/>
    <property type="project" value="UniProtKB-EC"/>
</dbReference>
<evidence type="ECO:0000256" key="5">
    <source>
        <dbReference type="PIRNR" id="PIRNR023803"/>
    </source>
</evidence>
<dbReference type="InterPro" id="IPR038085">
    <property type="entry name" value="Rnp2-like_sf"/>
</dbReference>
<dbReference type="GO" id="GO:0030681">
    <property type="term" value="C:multimeric ribonuclease P complex"/>
    <property type="evidence" value="ECO:0007669"/>
    <property type="project" value="TreeGrafter"/>
</dbReference>
<dbReference type="InterPro" id="IPR002759">
    <property type="entry name" value="Pop5/Rpp14/Rnp2-like"/>
</dbReference>
<evidence type="ECO:0000313" key="7">
    <source>
        <dbReference type="Proteomes" id="UP000262825"/>
    </source>
</evidence>
<comment type="subcellular location">
    <subcellularLocation>
        <location evidence="1">Nucleus</location>
    </subcellularLocation>
</comment>
<evidence type="ECO:0000256" key="3">
    <source>
        <dbReference type="ARBA" id="ARBA00022694"/>
    </source>
</evidence>
<reference evidence="7" key="1">
    <citation type="submission" date="2018-06" db="EMBL/GenBank/DDBJ databases">
        <authorList>
            <person name="Guldener U."/>
        </authorList>
    </citation>
    <scope>NUCLEOTIDE SEQUENCE [LARGE SCALE GENOMIC DNA]</scope>
    <source>
        <strain evidence="7">UTAD17</strain>
    </source>
</reference>
<dbReference type="PIRSF" id="PIRSF023803">
    <property type="entry name" value="Ribonuclease_P_prd"/>
    <property type="match status" value="1"/>
</dbReference>
<protein>
    <recommendedName>
        <fullName evidence="5">Ribonuclease P/MRP protein subunit POP5</fullName>
        <ecNumber evidence="5">3.1.26.5</ecNumber>
    </recommendedName>
</protein>
<dbReference type="Pfam" id="PF01900">
    <property type="entry name" value="RNase_P_Rpp14"/>
    <property type="match status" value="1"/>
</dbReference>
<accession>A0A376B918</accession>
<keyword evidence="3 5" id="KW-0819">tRNA processing</keyword>
<dbReference type="VEuPathDB" id="FungiDB:SCODWIG_02872"/>
<dbReference type="AlphaFoldDB" id="A0A376B918"/>
<comment type="function">
    <text evidence="5">Component of ribonuclease P, a protein complex that generates mature tRNA molecules by cleaving their 5'-ends.</text>
</comment>
<sequence length="164" mass="19000">MVRFKSRYVLFEIIYPLTEEVDMSGLSSNDIKLLFHKYTPTEVTPKVIMTDLKKIIQLYFGDVGLGHSTSMFQLKYFSNKTSTGIIRCSREDCGYIISGLTLMTKLGAQKNMIVNVIKVSGTMKKIEEFAIKWSKDNLKQIINEKENRLFEQRILSITRKENEK</sequence>
<comment type="similarity">
    <text evidence="2 5">Belongs to the eukaryotic/archaeal RNase P protein component 2 family.</text>
</comment>